<dbReference type="OrthoDB" id="3422781at2"/>
<protein>
    <submittedName>
        <fullName evidence="2">Beta-lactamase family protein</fullName>
    </submittedName>
</protein>
<name>A0A4S8P6P4_9ACTN</name>
<proteinExistence type="predicted"/>
<dbReference type="RefSeq" id="WP_136532016.1">
    <property type="nucleotide sequence ID" value="NZ_STGX01000022.1"/>
</dbReference>
<evidence type="ECO:0000259" key="1">
    <source>
        <dbReference type="Pfam" id="PF00144"/>
    </source>
</evidence>
<dbReference type="Proteomes" id="UP000305792">
    <property type="component" value="Unassembled WGS sequence"/>
</dbReference>
<dbReference type="Gene3D" id="3.40.710.10">
    <property type="entry name" value="DD-peptidase/beta-lactamase superfamily"/>
    <property type="match status" value="1"/>
</dbReference>
<keyword evidence="3" id="KW-1185">Reference proteome</keyword>
<dbReference type="InterPro" id="IPR001466">
    <property type="entry name" value="Beta-lactam-related"/>
</dbReference>
<dbReference type="PANTHER" id="PTHR43319:SF3">
    <property type="entry name" value="BETA-LACTAMASE-RELATED DOMAIN-CONTAINING PROTEIN"/>
    <property type="match status" value="1"/>
</dbReference>
<dbReference type="AlphaFoldDB" id="A0A4S8P6P4"/>
<dbReference type="InterPro" id="IPR052907">
    <property type="entry name" value="Beta-lactamase/esterase"/>
</dbReference>
<sequence length="379" mass="40128">MTPEIRGHADEGYGPLADAFARNFAEAGERGAAVAVHRDGRLVVDLWAGTDGFGRPWRAESAPTVFSVTKALVAISVHMAAERGLLDFDAPVAEVWPEYARHGKEATTLRHIMSHRAGVPGLDAVLTPADAAAWHPFVRAIEDQRPLWEPGTAYLYHPLTFGWLAGEPLRRATGMTPGRFIAAEIAGPLGADAWLGLPADRRDRLARVDPPPGKIGPDPSDPGDAFAERALRFGKLFPRGLFGEPGGVNDPEALAIEVPGGGAVATASALARILAATVTTVDGVRLMGDEAVRDALVLRSQGRCWDGTEGPNFSTGFKLDKPNGRRLLSAASFGHDGACGELAFADADAKLGFGYVNGSGQAEDTRAERLVFALRECLG</sequence>
<dbReference type="SUPFAM" id="SSF56601">
    <property type="entry name" value="beta-lactamase/transpeptidase-like"/>
    <property type="match status" value="1"/>
</dbReference>
<reference evidence="2 3" key="1">
    <citation type="journal article" date="2018" name="Int. J. Syst. Evol. Microbiol.">
        <title>Glycomyces paridis sp. nov., isolated from the medicinal plant Paris polyphylla.</title>
        <authorList>
            <person name="Fang X.M."/>
            <person name="Bai J.L."/>
            <person name="Su J."/>
            <person name="Zhao L.L."/>
            <person name="Liu H.Y."/>
            <person name="Ma B.P."/>
            <person name="Zhang Y.Q."/>
            <person name="Yu L.Y."/>
        </authorList>
    </citation>
    <scope>NUCLEOTIDE SEQUENCE [LARGE SCALE GENOMIC DNA]</scope>
    <source>
        <strain evidence="2 3">CPCC 204357</strain>
    </source>
</reference>
<comment type="caution">
    <text evidence="2">The sequence shown here is derived from an EMBL/GenBank/DDBJ whole genome shotgun (WGS) entry which is preliminary data.</text>
</comment>
<dbReference type="PANTHER" id="PTHR43319">
    <property type="entry name" value="BETA-LACTAMASE-RELATED"/>
    <property type="match status" value="1"/>
</dbReference>
<feature type="domain" description="Beta-lactamase-related" evidence="1">
    <location>
        <begin position="20"/>
        <end position="366"/>
    </location>
</feature>
<accession>A0A4S8P6P4</accession>
<dbReference type="EMBL" id="STGX01000022">
    <property type="protein sequence ID" value="THV23449.1"/>
    <property type="molecule type" value="Genomic_DNA"/>
</dbReference>
<gene>
    <name evidence="2" type="ORF">E9998_22865</name>
</gene>
<dbReference type="Pfam" id="PF00144">
    <property type="entry name" value="Beta-lactamase"/>
    <property type="match status" value="1"/>
</dbReference>
<evidence type="ECO:0000313" key="3">
    <source>
        <dbReference type="Proteomes" id="UP000305792"/>
    </source>
</evidence>
<organism evidence="2 3">
    <name type="scientific">Glycomyces paridis</name>
    <dbReference type="NCBI Taxonomy" id="2126555"/>
    <lineage>
        <taxon>Bacteria</taxon>
        <taxon>Bacillati</taxon>
        <taxon>Actinomycetota</taxon>
        <taxon>Actinomycetes</taxon>
        <taxon>Glycomycetales</taxon>
        <taxon>Glycomycetaceae</taxon>
        <taxon>Glycomyces</taxon>
    </lineage>
</organism>
<evidence type="ECO:0000313" key="2">
    <source>
        <dbReference type="EMBL" id="THV23449.1"/>
    </source>
</evidence>
<dbReference type="InterPro" id="IPR012338">
    <property type="entry name" value="Beta-lactam/transpept-like"/>
</dbReference>